<dbReference type="SMART" id="SM00028">
    <property type="entry name" value="TPR"/>
    <property type="match status" value="2"/>
</dbReference>
<dbReference type="EMBL" id="JARXRN010000021">
    <property type="protein sequence ID" value="MDH5830353.1"/>
    <property type="molecule type" value="Genomic_DNA"/>
</dbReference>
<dbReference type="RefSeq" id="WP_280600981.1">
    <property type="nucleotide sequence ID" value="NZ_JARXRN010000021.1"/>
</dbReference>
<evidence type="ECO:0000313" key="2">
    <source>
        <dbReference type="EMBL" id="MDH5830353.1"/>
    </source>
</evidence>
<reference evidence="2 3" key="1">
    <citation type="submission" date="2023-04" db="EMBL/GenBank/DDBJ databases">
        <title>Luteimonas sp. M1R5S18.</title>
        <authorList>
            <person name="Sun J.-Q."/>
        </authorList>
    </citation>
    <scope>NUCLEOTIDE SEQUENCE [LARGE SCALE GENOMIC DNA]</scope>
    <source>
        <strain evidence="2 3">M1R5S18</strain>
    </source>
</reference>
<dbReference type="SUPFAM" id="SSF48452">
    <property type="entry name" value="TPR-like"/>
    <property type="match status" value="1"/>
</dbReference>
<sequence length="519" mass="57450">MTNAGRLWMSAEAAFDRKDWPLAEARYGQALEVDPTHVPSLIGRSTVLTNLGRHREAHASIMLAWDRQPEDPALRYGLAQRLRYFSEFAALEECLAHPSVASTAPVPILARCVVMLSSIGAHAAAVRLADAALARNGVDPACLYVRGNLHFFDGQLDQAEACYEKSMRSDPMMVQASWMLASVRTQTEQSNHVDRLRQQLGRAVAGGQGEVYLNYGLHKELHDLGDFEGAWQALEAGNRAKRRQVEFSLAEARSYLDAMRSAFTADFITAGSETGLAARPIFIVGMHRSGTTLLERILSGHSMIGDAGETSSIDAQIQLAADYAAPGRTDPLLVERMRAMDFGRMGQGYARHVPWLARGNKSFTEKLPSNFWNVGAILKALPEARILHLVRDPMDTCFSNLRTFFAGVATYSYDQDELAAFYGVYREMMQHWHAVAPGAVLDVDYHELVQAPETVAKRVALHCGVPYEDGMIDTTRSHGRVATASASTARQGIRRDRGSVWKHYERHLGALQDGLARFY</sequence>
<comment type="caution">
    <text evidence="2">The sequence shown here is derived from an EMBL/GenBank/DDBJ whole genome shotgun (WGS) entry which is preliminary data.</text>
</comment>
<evidence type="ECO:0000313" key="3">
    <source>
        <dbReference type="Proteomes" id="UP001156831"/>
    </source>
</evidence>
<dbReference type="Proteomes" id="UP001156831">
    <property type="component" value="Unassembled WGS sequence"/>
</dbReference>
<accession>A0ABT6JIU9</accession>
<dbReference type="Gene3D" id="3.40.50.300">
    <property type="entry name" value="P-loop containing nucleotide triphosphate hydrolases"/>
    <property type="match status" value="1"/>
</dbReference>
<dbReference type="InterPro" id="IPR026634">
    <property type="entry name" value="TPST-like"/>
</dbReference>
<dbReference type="PANTHER" id="PTHR12788:SF10">
    <property type="entry name" value="PROTEIN-TYROSINE SULFOTRANSFERASE"/>
    <property type="match status" value="1"/>
</dbReference>
<proteinExistence type="predicted"/>
<protein>
    <submittedName>
        <fullName evidence="2">Sulfotransferase</fullName>
    </submittedName>
</protein>
<evidence type="ECO:0000256" key="1">
    <source>
        <dbReference type="ARBA" id="ARBA00022679"/>
    </source>
</evidence>
<name>A0ABT6JIU9_9GAMM</name>
<dbReference type="Gene3D" id="1.25.40.10">
    <property type="entry name" value="Tetratricopeptide repeat domain"/>
    <property type="match status" value="2"/>
</dbReference>
<dbReference type="InterPro" id="IPR027417">
    <property type="entry name" value="P-loop_NTPase"/>
</dbReference>
<keyword evidence="3" id="KW-1185">Reference proteome</keyword>
<dbReference type="PANTHER" id="PTHR12788">
    <property type="entry name" value="PROTEIN-TYROSINE SULFOTRANSFERASE 2"/>
    <property type="match status" value="1"/>
</dbReference>
<dbReference type="InterPro" id="IPR011990">
    <property type="entry name" value="TPR-like_helical_dom_sf"/>
</dbReference>
<dbReference type="InterPro" id="IPR019734">
    <property type="entry name" value="TPR_rpt"/>
</dbReference>
<keyword evidence="1" id="KW-0808">Transferase</keyword>
<dbReference type="Pfam" id="PF13469">
    <property type="entry name" value="Sulfotransfer_3"/>
    <property type="match status" value="1"/>
</dbReference>
<dbReference type="SUPFAM" id="SSF52540">
    <property type="entry name" value="P-loop containing nucleoside triphosphate hydrolases"/>
    <property type="match status" value="1"/>
</dbReference>
<gene>
    <name evidence="2" type="ORF">QFW80_07465</name>
</gene>
<organism evidence="2 3">
    <name type="scientific">Luteimonas rhizosphaericola</name>
    <dbReference type="NCBI Taxonomy" id="3042024"/>
    <lineage>
        <taxon>Bacteria</taxon>
        <taxon>Pseudomonadati</taxon>
        <taxon>Pseudomonadota</taxon>
        <taxon>Gammaproteobacteria</taxon>
        <taxon>Lysobacterales</taxon>
        <taxon>Lysobacteraceae</taxon>
        <taxon>Luteimonas</taxon>
    </lineage>
</organism>